<organism evidence="2 3">
    <name type="scientific">Streptomyces turgidiscabies (strain Car8)</name>
    <dbReference type="NCBI Taxonomy" id="698760"/>
    <lineage>
        <taxon>Bacteria</taxon>
        <taxon>Bacillati</taxon>
        <taxon>Actinomycetota</taxon>
        <taxon>Actinomycetes</taxon>
        <taxon>Kitasatosporales</taxon>
        <taxon>Streptomycetaceae</taxon>
        <taxon>Streptomyces</taxon>
    </lineage>
</organism>
<evidence type="ECO:0000313" key="2">
    <source>
        <dbReference type="EMBL" id="ELP66100.1"/>
    </source>
</evidence>
<evidence type="ECO:0000256" key="1">
    <source>
        <dbReference type="SAM" id="MobiDB-lite"/>
    </source>
</evidence>
<evidence type="ECO:0000313" key="3">
    <source>
        <dbReference type="Proteomes" id="UP000010931"/>
    </source>
</evidence>
<accession>L7F650</accession>
<protein>
    <submittedName>
        <fullName evidence="2">Uncharacterized protein</fullName>
    </submittedName>
</protein>
<dbReference type="AlphaFoldDB" id="L7F650"/>
<gene>
    <name evidence="2" type="ORF">STRTUCAR8_01430</name>
</gene>
<sequence>MKAAASGTYAVISSLKARAASSRSSRSSMLMSTDRGVRSAGSASNGTVQVWRPEPTSTPSLSPGRTTSAAVFDETRAVTVSSWLPFIVAESRAMDTNYC</sequence>
<keyword evidence="3" id="KW-1185">Reference proteome</keyword>
<feature type="region of interest" description="Disordered" evidence="1">
    <location>
        <begin position="20"/>
        <end position="67"/>
    </location>
</feature>
<reference evidence="2 3" key="1">
    <citation type="journal article" date="2011" name="Plasmid">
        <title>Streptomyces turgidiscabies Car8 contains a modular pathogenicity island that shares virulence genes with other actinobacterial plant pathogens.</title>
        <authorList>
            <person name="Huguet-Tapia J.C."/>
            <person name="Badger J.H."/>
            <person name="Loria R."/>
            <person name="Pettis G.S."/>
        </authorList>
    </citation>
    <scope>NUCLEOTIDE SEQUENCE [LARGE SCALE GENOMIC DNA]</scope>
    <source>
        <strain evidence="2 3">Car8</strain>
    </source>
</reference>
<dbReference type="STRING" id="85558.T45_07604"/>
<proteinExistence type="predicted"/>
<name>L7F650_STRT8</name>
<dbReference type="PATRIC" id="fig|698760.3.peg.4968"/>
<dbReference type="Proteomes" id="UP000010931">
    <property type="component" value="Unassembled WGS sequence"/>
</dbReference>
<comment type="caution">
    <text evidence="2">The sequence shown here is derived from an EMBL/GenBank/DDBJ whole genome shotgun (WGS) entry which is preliminary data.</text>
</comment>
<feature type="compositionally biased region" description="Polar residues" evidence="1">
    <location>
        <begin position="55"/>
        <end position="67"/>
    </location>
</feature>
<feature type="compositionally biased region" description="Low complexity" evidence="1">
    <location>
        <begin position="20"/>
        <end position="32"/>
    </location>
</feature>
<dbReference type="EMBL" id="AEJB01000361">
    <property type="protein sequence ID" value="ELP66100.1"/>
    <property type="molecule type" value="Genomic_DNA"/>
</dbReference>